<gene>
    <name evidence="6" type="ORF">DBW96_03185</name>
</gene>
<keyword evidence="4" id="KW-0503">Monooxygenase</keyword>
<dbReference type="Proteomes" id="UP000253307">
    <property type="component" value="Unassembled WGS sequence"/>
</dbReference>
<evidence type="ECO:0000313" key="6">
    <source>
        <dbReference type="EMBL" id="RCL40673.1"/>
    </source>
</evidence>
<organism evidence="6 7">
    <name type="scientific">SAR86 cluster bacterium</name>
    <dbReference type="NCBI Taxonomy" id="2030880"/>
    <lineage>
        <taxon>Bacteria</taxon>
        <taxon>Pseudomonadati</taxon>
        <taxon>Pseudomonadota</taxon>
        <taxon>Gammaproteobacteria</taxon>
        <taxon>SAR86 cluster</taxon>
    </lineage>
</organism>
<reference evidence="6 7" key="1">
    <citation type="journal article" date="2018" name="Microbiome">
        <title>Fine metagenomic profile of the Mediterranean stratified and mixed water columns revealed by assembly and recruitment.</title>
        <authorList>
            <person name="Haro-Moreno J.M."/>
            <person name="Lopez-Perez M."/>
            <person name="De La Torre J.R."/>
            <person name="Picazo A."/>
            <person name="Camacho A."/>
            <person name="Rodriguez-Valera F."/>
        </authorList>
    </citation>
    <scope>NUCLEOTIDE SEQUENCE [LARGE SCALE GENOMIC DNA]</scope>
    <source>
        <strain evidence="6">MED-G82</strain>
    </source>
</reference>
<dbReference type="SUPFAM" id="SSF51679">
    <property type="entry name" value="Bacterial luciferase-like"/>
    <property type="match status" value="1"/>
</dbReference>
<dbReference type="GO" id="GO:0046306">
    <property type="term" value="P:alkanesulfonate catabolic process"/>
    <property type="evidence" value="ECO:0007669"/>
    <property type="project" value="TreeGrafter"/>
</dbReference>
<dbReference type="InterPro" id="IPR050172">
    <property type="entry name" value="SsuD_RutA_monooxygenase"/>
</dbReference>
<dbReference type="EC" id="1.-.-.-" evidence="6"/>
<dbReference type="InterPro" id="IPR019921">
    <property type="entry name" value="Lucif-like_OxRdtase_Rv2161c"/>
</dbReference>
<comment type="caution">
    <text evidence="6">The sequence shown here is derived from an EMBL/GenBank/DDBJ whole genome shotgun (WGS) entry which is preliminary data.</text>
</comment>
<dbReference type="PANTHER" id="PTHR42847:SF4">
    <property type="entry name" value="ALKANESULFONATE MONOOXYGENASE-RELATED"/>
    <property type="match status" value="1"/>
</dbReference>
<proteinExistence type="predicted"/>
<dbReference type="Gene3D" id="3.20.20.30">
    <property type="entry name" value="Luciferase-like domain"/>
    <property type="match status" value="1"/>
</dbReference>
<keyword evidence="2" id="KW-0288">FMN</keyword>
<accession>A0A368BTQ5</accession>
<name>A0A368BTQ5_9GAMM</name>
<dbReference type="GO" id="GO:0008726">
    <property type="term" value="F:alkanesulfonate monooxygenase activity"/>
    <property type="evidence" value="ECO:0007669"/>
    <property type="project" value="TreeGrafter"/>
</dbReference>
<dbReference type="InterPro" id="IPR011251">
    <property type="entry name" value="Luciferase-like_dom"/>
</dbReference>
<evidence type="ECO:0000256" key="4">
    <source>
        <dbReference type="ARBA" id="ARBA00023033"/>
    </source>
</evidence>
<dbReference type="Pfam" id="PF00296">
    <property type="entry name" value="Bac_luciferase"/>
    <property type="match status" value="1"/>
</dbReference>
<dbReference type="AlphaFoldDB" id="A0A368BTQ5"/>
<dbReference type="PANTHER" id="PTHR42847">
    <property type="entry name" value="ALKANESULFONATE MONOOXYGENASE"/>
    <property type="match status" value="1"/>
</dbReference>
<dbReference type="EMBL" id="QOPE01000022">
    <property type="protein sequence ID" value="RCL40673.1"/>
    <property type="molecule type" value="Genomic_DNA"/>
</dbReference>
<evidence type="ECO:0000259" key="5">
    <source>
        <dbReference type="Pfam" id="PF00296"/>
    </source>
</evidence>
<keyword evidence="1" id="KW-0285">Flavoprotein</keyword>
<evidence type="ECO:0000313" key="7">
    <source>
        <dbReference type="Proteomes" id="UP000253307"/>
    </source>
</evidence>
<dbReference type="InterPro" id="IPR036661">
    <property type="entry name" value="Luciferase-like_sf"/>
</dbReference>
<evidence type="ECO:0000256" key="1">
    <source>
        <dbReference type="ARBA" id="ARBA00022630"/>
    </source>
</evidence>
<dbReference type="NCBIfam" id="TIGR03619">
    <property type="entry name" value="F420_Rv2161c"/>
    <property type="match status" value="1"/>
</dbReference>
<keyword evidence="3 6" id="KW-0560">Oxidoreductase</keyword>
<protein>
    <submittedName>
        <fullName evidence="6">TIGR03619 family F420-dependent LLM class oxidoreductase</fullName>
        <ecNumber evidence="6">1.-.-.-</ecNumber>
    </submittedName>
</protein>
<evidence type="ECO:0000256" key="3">
    <source>
        <dbReference type="ARBA" id="ARBA00023002"/>
    </source>
</evidence>
<feature type="domain" description="Luciferase-like" evidence="5">
    <location>
        <begin position="17"/>
        <end position="240"/>
    </location>
</feature>
<evidence type="ECO:0000256" key="2">
    <source>
        <dbReference type="ARBA" id="ARBA00022643"/>
    </source>
</evidence>
<sequence>MKLICGLFGLENLYDGEISSYIEISKMAENHGFDSVSLTDHLVMGKNLQNYPFGTFPLPSDSNWFEPLTTLTMIASHTSTIKLATAIIIAPLRNPAVLAKTLSTLDSISNGRLELGVGLGWQKEEYDVAGISFDEKEERFWETLDVIKLLHGPNPVSFKGKFFEFSDIWCKPEIKQKEIPILFGVKMTDKNANKISAVGDGWIPIKTSPDFIKNGSELLHDAFKKADRSEIPRIRGQLPIQLNEDNIPDLSKTLDCLQLSMDAGLNEVEFFPINFCQSPDQLDLALREISKVVK</sequence>